<evidence type="ECO:0000256" key="1">
    <source>
        <dbReference type="ARBA" id="ARBA00001182"/>
    </source>
</evidence>
<protein>
    <recommendedName>
        <fullName evidence="4">protein disulfide-isomerase</fullName>
        <ecNumber evidence="4">5.3.4.1</ecNumber>
    </recommendedName>
</protein>
<dbReference type="InterPro" id="IPR036249">
    <property type="entry name" value="Thioredoxin-like_sf"/>
</dbReference>
<feature type="compositionally biased region" description="Basic and acidic residues" evidence="12">
    <location>
        <begin position="29"/>
        <end position="50"/>
    </location>
</feature>
<evidence type="ECO:0000256" key="3">
    <source>
        <dbReference type="ARBA" id="ARBA00006347"/>
    </source>
</evidence>
<evidence type="ECO:0000256" key="10">
    <source>
        <dbReference type="ARBA" id="ARBA00023284"/>
    </source>
</evidence>
<evidence type="ECO:0000256" key="6">
    <source>
        <dbReference type="ARBA" id="ARBA00022737"/>
    </source>
</evidence>
<dbReference type="OrthoDB" id="427280at2759"/>
<feature type="domain" description="Thioredoxin" evidence="14">
    <location>
        <begin position="185"/>
        <end position="298"/>
    </location>
</feature>
<accession>A0A7D9JH44</accession>
<dbReference type="InterPro" id="IPR017937">
    <property type="entry name" value="Thioredoxin_CS"/>
</dbReference>
<dbReference type="PRINTS" id="PR00421">
    <property type="entry name" value="THIOREDOXIN"/>
</dbReference>
<dbReference type="FunFam" id="3.40.30.10:FF:000017">
    <property type="entry name" value="Protein disulfide-isomerase A4"/>
    <property type="match status" value="2"/>
</dbReference>
<dbReference type="InterPro" id="IPR005788">
    <property type="entry name" value="PDI_thioredoxin-like_dom"/>
</dbReference>
<dbReference type="Gene3D" id="3.40.30.10">
    <property type="entry name" value="Glutaredoxin"/>
    <property type="match status" value="4"/>
</dbReference>
<comment type="subcellular location">
    <subcellularLocation>
        <location evidence="2">Endoplasmic reticulum lumen</location>
    </subcellularLocation>
</comment>
<feature type="compositionally biased region" description="Low complexity" evidence="12">
    <location>
        <begin position="55"/>
        <end position="72"/>
    </location>
</feature>
<dbReference type="PANTHER" id="PTHR18929">
    <property type="entry name" value="PROTEIN DISULFIDE ISOMERASE"/>
    <property type="match status" value="1"/>
</dbReference>
<organism evidence="15 16">
    <name type="scientific">Paramuricea clavata</name>
    <name type="common">Red gorgonian</name>
    <name type="synonym">Violescent sea-whip</name>
    <dbReference type="NCBI Taxonomy" id="317549"/>
    <lineage>
        <taxon>Eukaryota</taxon>
        <taxon>Metazoa</taxon>
        <taxon>Cnidaria</taxon>
        <taxon>Anthozoa</taxon>
        <taxon>Octocorallia</taxon>
        <taxon>Malacalcyonacea</taxon>
        <taxon>Plexauridae</taxon>
        <taxon>Paramuricea</taxon>
    </lineage>
</organism>
<feature type="chain" id="PRO_5043915983" description="protein disulfide-isomerase" evidence="13">
    <location>
        <begin position="24"/>
        <end position="519"/>
    </location>
</feature>
<keyword evidence="5 13" id="KW-0732">Signal</keyword>
<dbReference type="Proteomes" id="UP001152795">
    <property type="component" value="Unassembled WGS sequence"/>
</dbReference>
<evidence type="ECO:0000313" key="16">
    <source>
        <dbReference type="Proteomes" id="UP001152795"/>
    </source>
</evidence>
<dbReference type="NCBIfam" id="TIGR01126">
    <property type="entry name" value="pdi_dom"/>
    <property type="match status" value="2"/>
</dbReference>
<proteinExistence type="inferred from homology"/>
<dbReference type="GO" id="GO:0006457">
    <property type="term" value="P:protein folding"/>
    <property type="evidence" value="ECO:0007669"/>
    <property type="project" value="TreeGrafter"/>
</dbReference>
<dbReference type="EC" id="5.3.4.1" evidence="4"/>
<keyword evidence="10" id="KW-0676">Redox-active center</keyword>
<evidence type="ECO:0000256" key="7">
    <source>
        <dbReference type="ARBA" id="ARBA00022824"/>
    </source>
</evidence>
<feature type="domain" description="Thioredoxin" evidence="14">
    <location>
        <begin position="59"/>
        <end position="183"/>
    </location>
</feature>
<dbReference type="SUPFAM" id="SSF52833">
    <property type="entry name" value="Thioredoxin-like"/>
    <property type="match status" value="4"/>
</dbReference>
<dbReference type="GO" id="GO:0009986">
    <property type="term" value="C:cell surface"/>
    <property type="evidence" value="ECO:0007669"/>
    <property type="project" value="TreeGrafter"/>
</dbReference>
<evidence type="ECO:0000256" key="13">
    <source>
        <dbReference type="SAM" id="SignalP"/>
    </source>
</evidence>
<keyword evidence="16" id="KW-1185">Reference proteome</keyword>
<keyword evidence="9" id="KW-0413">Isomerase</keyword>
<sequence>MARRITINVCLVLILLNACWIKAEDTKEDVVDETSKDETQESENTEDKPASGEYTETTTSTSSDTDEASSAATDEKNVVTLTKDNFDDFIKDHDTVLVEFYAPWCGHCKSLAPEYEKAAKVLKESDPPVLLGAIDATVETDLGSRFDVSGYPTLKFFKKGKAVDYDGPRDKDGIVEYMKERADAEWKPPPEAVLTLSKDNFTDIVNKEPLMLVEFYAPWCGHCKKLAPEYEKAAKSLKENDPPIPLAKVDATVDSDLASKYEVTGYPTIKIFRNGKPSEYKGERNEYGIINYMQGQVGPSSKLLQTKKAVMDFVKEWDDVVIMGFFENENDAMLSQYLEANNDIRDDYRFGHTFDLEARKSFGFTENTIALIQPEKFRSKYEDKYLVFKGDPSKLENLQKFYDDNVVPLVGQMTNQNDEKRYKKRPLVMVFYGVDFGFEHREGTQYWRNKVVEVANDYRDFTFAIADEEDYSNRLKDFGLEDSGEDVNVALLDEKDRKYKMDDEFSEDSLRDFLDAYKN</sequence>
<dbReference type="PANTHER" id="PTHR18929:SF210">
    <property type="entry name" value="PROTEIN DISULFIDE-ISOMERASE A4"/>
    <property type="match status" value="1"/>
</dbReference>
<evidence type="ECO:0000256" key="8">
    <source>
        <dbReference type="ARBA" id="ARBA00023157"/>
    </source>
</evidence>
<dbReference type="FunFam" id="3.40.30.10:FF:000076">
    <property type="entry name" value="Protein disulfide-isomerase A4"/>
    <property type="match status" value="1"/>
</dbReference>
<name>A0A7D9JH44_PARCT</name>
<dbReference type="GO" id="GO:0003756">
    <property type="term" value="F:protein disulfide isomerase activity"/>
    <property type="evidence" value="ECO:0007669"/>
    <property type="project" value="UniProtKB-EC"/>
</dbReference>
<keyword evidence="8" id="KW-1015">Disulfide bond</keyword>
<keyword evidence="6" id="KW-0677">Repeat</keyword>
<feature type="non-terminal residue" evidence="15">
    <location>
        <position position="519"/>
    </location>
</feature>
<evidence type="ECO:0000313" key="15">
    <source>
        <dbReference type="EMBL" id="CAB4028889.1"/>
    </source>
</evidence>
<dbReference type="EMBL" id="CACRXK020015801">
    <property type="protein sequence ID" value="CAB4028889.1"/>
    <property type="molecule type" value="Genomic_DNA"/>
</dbReference>
<comment type="catalytic activity">
    <reaction evidence="1">
        <text>Catalyzes the rearrangement of -S-S- bonds in proteins.</text>
        <dbReference type="EC" id="5.3.4.1"/>
    </reaction>
</comment>
<evidence type="ECO:0000256" key="11">
    <source>
        <dbReference type="RuleBase" id="RU004208"/>
    </source>
</evidence>
<dbReference type="PROSITE" id="PS00194">
    <property type="entry name" value="THIOREDOXIN_1"/>
    <property type="match status" value="2"/>
</dbReference>
<comment type="similarity">
    <text evidence="3 11">Belongs to the protein disulfide isomerase family.</text>
</comment>
<evidence type="ECO:0000256" key="4">
    <source>
        <dbReference type="ARBA" id="ARBA00012723"/>
    </source>
</evidence>
<evidence type="ECO:0000256" key="2">
    <source>
        <dbReference type="ARBA" id="ARBA00004319"/>
    </source>
</evidence>
<gene>
    <name evidence="15" type="ORF">PACLA_8A005845</name>
</gene>
<evidence type="ECO:0000256" key="5">
    <source>
        <dbReference type="ARBA" id="ARBA00022729"/>
    </source>
</evidence>
<comment type="caution">
    <text evidence="15">The sequence shown here is derived from an EMBL/GenBank/DDBJ whole genome shotgun (WGS) entry which is preliminary data.</text>
</comment>
<evidence type="ECO:0000259" key="14">
    <source>
        <dbReference type="PROSITE" id="PS51352"/>
    </source>
</evidence>
<evidence type="ECO:0000256" key="12">
    <source>
        <dbReference type="SAM" id="MobiDB-lite"/>
    </source>
</evidence>
<dbReference type="AlphaFoldDB" id="A0A7D9JH44"/>
<reference evidence="15" key="1">
    <citation type="submission" date="2020-04" db="EMBL/GenBank/DDBJ databases">
        <authorList>
            <person name="Alioto T."/>
            <person name="Alioto T."/>
            <person name="Gomez Garrido J."/>
        </authorList>
    </citation>
    <scope>NUCLEOTIDE SEQUENCE</scope>
    <source>
        <strain evidence="15">A484AB</strain>
    </source>
</reference>
<dbReference type="Pfam" id="PF00085">
    <property type="entry name" value="Thioredoxin"/>
    <property type="match status" value="2"/>
</dbReference>
<dbReference type="GO" id="GO:0005788">
    <property type="term" value="C:endoplasmic reticulum lumen"/>
    <property type="evidence" value="ECO:0007669"/>
    <property type="project" value="UniProtKB-SubCell"/>
</dbReference>
<feature type="signal peptide" evidence="13">
    <location>
        <begin position="1"/>
        <end position="23"/>
    </location>
</feature>
<dbReference type="Pfam" id="PF13848">
    <property type="entry name" value="Thioredoxin_6"/>
    <property type="match status" value="1"/>
</dbReference>
<keyword evidence="7" id="KW-0256">Endoplasmic reticulum</keyword>
<feature type="region of interest" description="Disordered" evidence="12">
    <location>
        <begin position="29"/>
        <end position="74"/>
    </location>
</feature>
<evidence type="ECO:0000256" key="9">
    <source>
        <dbReference type="ARBA" id="ARBA00023235"/>
    </source>
</evidence>
<dbReference type="CDD" id="cd02961">
    <property type="entry name" value="PDI_a_family"/>
    <property type="match status" value="2"/>
</dbReference>
<dbReference type="GO" id="GO:0034976">
    <property type="term" value="P:response to endoplasmic reticulum stress"/>
    <property type="evidence" value="ECO:0007669"/>
    <property type="project" value="TreeGrafter"/>
</dbReference>
<dbReference type="InterPro" id="IPR013766">
    <property type="entry name" value="Thioredoxin_domain"/>
</dbReference>
<dbReference type="PROSITE" id="PS51352">
    <property type="entry name" value="THIOREDOXIN_2"/>
    <property type="match status" value="2"/>
</dbReference>